<dbReference type="Pfam" id="PF00149">
    <property type="entry name" value="Metallophos"/>
    <property type="match status" value="1"/>
</dbReference>
<keyword evidence="3" id="KW-0378">Hydrolase</keyword>
<reference evidence="3 4" key="1">
    <citation type="submission" date="2020-07" db="EMBL/GenBank/DDBJ databases">
        <title>Sequencing the genomes of 1000 actinobacteria strains.</title>
        <authorList>
            <person name="Klenk H.-P."/>
        </authorList>
    </citation>
    <scope>NUCLEOTIDE SEQUENCE [LARGE SCALE GENOMIC DNA]</scope>
    <source>
        <strain evidence="3 4">DSM 7487</strain>
    </source>
</reference>
<keyword evidence="3" id="KW-0269">Exonuclease</keyword>
<gene>
    <name evidence="3" type="ORF">BJ968_004402</name>
</gene>
<feature type="region of interest" description="Disordered" evidence="1">
    <location>
        <begin position="421"/>
        <end position="489"/>
    </location>
</feature>
<evidence type="ECO:0000313" key="4">
    <source>
        <dbReference type="Proteomes" id="UP000521922"/>
    </source>
</evidence>
<dbReference type="PANTHER" id="PTHR30337">
    <property type="entry name" value="COMPONENT OF ATP-DEPENDENT DSDNA EXONUCLEASE"/>
    <property type="match status" value="1"/>
</dbReference>
<dbReference type="InterPro" id="IPR029052">
    <property type="entry name" value="Metallo-depent_PP-like"/>
</dbReference>
<dbReference type="Proteomes" id="UP000521922">
    <property type="component" value="Unassembled WGS sequence"/>
</dbReference>
<dbReference type="RefSeq" id="WP_179755541.1">
    <property type="nucleotide sequence ID" value="NZ_BAAAGN010000015.1"/>
</dbReference>
<feature type="domain" description="Calcineurin-like phosphoesterase" evidence="2">
    <location>
        <begin position="8"/>
        <end position="165"/>
    </location>
</feature>
<dbReference type="SUPFAM" id="SSF56300">
    <property type="entry name" value="Metallo-dependent phosphatases"/>
    <property type="match status" value="1"/>
</dbReference>
<dbReference type="InterPro" id="IPR050535">
    <property type="entry name" value="DNA_Repair-Maintenance_Comp"/>
</dbReference>
<comment type="caution">
    <text evidence="3">The sequence shown here is derived from an EMBL/GenBank/DDBJ whole genome shotgun (WGS) entry which is preliminary data.</text>
</comment>
<organism evidence="3 4">
    <name type="scientific">Kineococcus aurantiacus</name>
    <dbReference type="NCBI Taxonomy" id="37633"/>
    <lineage>
        <taxon>Bacteria</taxon>
        <taxon>Bacillati</taxon>
        <taxon>Actinomycetota</taxon>
        <taxon>Actinomycetes</taxon>
        <taxon>Kineosporiales</taxon>
        <taxon>Kineosporiaceae</taxon>
        <taxon>Kineococcus</taxon>
    </lineage>
</organism>
<accession>A0A7Y9J315</accession>
<feature type="compositionally biased region" description="Low complexity" evidence="1">
    <location>
        <begin position="457"/>
        <end position="489"/>
    </location>
</feature>
<dbReference type="EMBL" id="JACCBB010000001">
    <property type="protein sequence ID" value="NYD24862.1"/>
    <property type="molecule type" value="Genomic_DNA"/>
</dbReference>
<evidence type="ECO:0000313" key="3">
    <source>
        <dbReference type="EMBL" id="NYD24862.1"/>
    </source>
</evidence>
<sequence length="489" mass="51226">MSEPVYEVGFVADAHLGYAARCGSHPASGLNHRVRDGYLSYRAVVRDMIAKEVDLVIDGGDTFHQSHPSIGAIVWARRQMESLAAAGIPVIGNTGNHDASADRSKSPATAAIDDPARGIAYVTEPYKVFEPLDGLAVHVISHYGLAQSERLLPEPIDGVVNLLSAHGAAMLPGHEVFRSVDSPGEVPIGLDILADDRFAFKALGHYHGMGEILPNVWYAGSLVRRGFADPAGGRGWLLCKVFSDGQVVVEPQYIDQRPQFDLPRIDAKGKTGAQVEEEIRANLDSVDVAGAIIRQVVVNCSTSTRRGIDQPALAALTESALMWMPDFVRPLAVDEAADRADGQGVDPAGDDAAGAVTVRTADSVAASLTTAGSADLPKVYGSWVEDYATAVGLAAEVKPIVVTEGVRHLKAASQFAETGDFAVPDAPAERTGQEQAAAEQARRLRAAALRSPSRTVAGADAPGTGPGTDPGTEPAPGVPADAGAGEELF</sequence>
<proteinExistence type="predicted"/>
<dbReference type="GO" id="GO:0004527">
    <property type="term" value="F:exonuclease activity"/>
    <property type="evidence" value="ECO:0007669"/>
    <property type="project" value="UniProtKB-KW"/>
</dbReference>
<keyword evidence="4" id="KW-1185">Reference proteome</keyword>
<name>A0A7Y9J315_9ACTN</name>
<dbReference type="Gene3D" id="3.60.21.10">
    <property type="match status" value="1"/>
</dbReference>
<evidence type="ECO:0000259" key="2">
    <source>
        <dbReference type="Pfam" id="PF00149"/>
    </source>
</evidence>
<keyword evidence="3" id="KW-0540">Nuclease</keyword>
<evidence type="ECO:0000256" key="1">
    <source>
        <dbReference type="SAM" id="MobiDB-lite"/>
    </source>
</evidence>
<dbReference type="InterPro" id="IPR004843">
    <property type="entry name" value="Calcineurin-like_PHP"/>
</dbReference>
<protein>
    <submittedName>
        <fullName evidence="3">DNA repair exonuclease SbcCD nuclease subunit</fullName>
    </submittedName>
</protein>
<dbReference type="AlphaFoldDB" id="A0A7Y9J315"/>